<keyword evidence="9 13" id="KW-1133">Transmembrane helix</keyword>
<sequence>MENRHSISTKADRSWKYAAPAIWLHWISALLVIGLLCIGWYMMSIEDEPGSAWYFDQHKSFGLLFFVLVIVRLIWRVTHKPVPLAHSLPGWQEKLAGLMQWLLYGGMLAMPVLGYLGASHTRQGVAFFGMQLPVWAMPDHDVAEQFFDLHASLAIALTMLIALHVLAALKHLLVDKDDIFYRIWFWNRNL</sequence>
<evidence type="ECO:0000259" key="14">
    <source>
        <dbReference type="Pfam" id="PF01292"/>
    </source>
</evidence>
<proteinExistence type="inferred from homology"/>
<dbReference type="RefSeq" id="WP_161049591.1">
    <property type="nucleotide sequence ID" value="NZ_WWCR01000005.1"/>
</dbReference>
<dbReference type="Gene3D" id="1.20.950.20">
    <property type="entry name" value="Transmembrane di-heme cytochromes, Chain C"/>
    <property type="match status" value="1"/>
</dbReference>
<dbReference type="PANTHER" id="PTHR30529">
    <property type="entry name" value="CYTOCHROME B561"/>
    <property type="match status" value="1"/>
</dbReference>
<keyword evidence="7" id="KW-0479">Metal-binding</keyword>
<dbReference type="InterPro" id="IPR052168">
    <property type="entry name" value="Cytochrome_b561_oxidase"/>
</dbReference>
<dbReference type="GO" id="GO:0009055">
    <property type="term" value="F:electron transfer activity"/>
    <property type="evidence" value="ECO:0007669"/>
    <property type="project" value="InterPro"/>
</dbReference>
<evidence type="ECO:0000256" key="10">
    <source>
        <dbReference type="ARBA" id="ARBA00023004"/>
    </source>
</evidence>
<comment type="cofactor">
    <cofactor evidence="1">
        <name>heme b</name>
        <dbReference type="ChEBI" id="CHEBI:60344"/>
    </cofactor>
</comment>
<evidence type="ECO:0000313" key="16">
    <source>
        <dbReference type="Proteomes" id="UP000469734"/>
    </source>
</evidence>
<reference evidence="15 16" key="1">
    <citation type="submission" date="2019-12" db="EMBL/GenBank/DDBJ databases">
        <title>Novel species isolated from a subtropical stream in China.</title>
        <authorList>
            <person name="Lu H."/>
        </authorList>
    </citation>
    <scope>NUCLEOTIDE SEQUENCE [LARGE SCALE GENOMIC DNA]</scope>
    <source>
        <strain evidence="15 16">FT134W</strain>
    </source>
</reference>
<keyword evidence="3" id="KW-0813">Transport</keyword>
<dbReference type="GO" id="GO:0022904">
    <property type="term" value="P:respiratory electron transport chain"/>
    <property type="evidence" value="ECO:0007669"/>
    <property type="project" value="InterPro"/>
</dbReference>
<dbReference type="EMBL" id="WWCR01000005">
    <property type="protein sequence ID" value="MYM71992.1"/>
    <property type="molecule type" value="Genomic_DNA"/>
</dbReference>
<feature type="transmembrane region" description="Helical" evidence="13">
    <location>
        <begin position="98"/>
        <end position="118"/>
    </location>
</feature>
<dbReference type="PANTHER" id="PTHR30529:SF1">
    <property type="entry name" value="CYTOCHROME B561 HOMOLOG 2"/>
    <property type="match status" value="1"/>
</dbReference>
<dbReference type="InterPro" id="IPR011577">
    <property type="entry name" value="Cyt_b561_bac/Ni-Hgenase"/>
</dbReference>
<keyword evidence="6 13" id="KW-0812">Transmembrane</keyword>
<evidence type="ECO:0000256" key="2">
    <source>
        <dbReference type="ARBA" id="ARBA00004651"/>
    </source>
</evidence>
<protein>
    <submittedName>
        <fullName evidence="15">Cytochrome b</fullName>
    </submittedName>
</protein>
<comment type="caution">
    <text evidence="15">The sequence shown here is derived from an EMBL/GenBank/DDBJ whole genome shotgun (WGS) entry which is preliminary data.</text>
</comment>
<keyword evidence="5" id="KW-0349">Heme</keyword>
<keyword evidence="8" id="KW-0249">Electron transport</keyword>
<feature type="domain" description="Cytochrome b561 bacterial/Ni-hydrogenase" evidence="14">
    <location>
        <begin position="17"/>
        <end position="185"/>
    </location>
</feature>
<evidence type="ECO:0000256" key="12">
    <source>
        <dbReference type="ARBA" id="ARBA00037975"/>
    </source>
</evidence>
<keyword evidence="10" id="KW-0408">Iron</keyword>
<evidence type="ECO:0000313" key="15">
    <source>
        <dbReference type="EMBL" id="MYM71992.1"/>
    </source>
</evidence>
<evidence type="ECO:0000256" key="6">
    <source>
        <dbReference type="ARBA" id="ARBA00022692"/>
    </source>
</evidence>
<accession>A0A7X4KGD5</accession>
<comment type="subcellular location">
    <subcellularLocation>
        <location evidence="2">Cell membrane</location>
        <topology evidence="2">Multi-pass membrane protein</topology>
    </subcellularLocation>
</comment>
<gene>
    <name evidence="15" type="ORF">GTP56_07235</name>
</gene>
<organism evidence="15 16">
    <name type="scientific">Duganella margarita</name>
    <dbReference type="NCBI Taxonomy" id="2692170"/>
    <lineage>
        <taxon>Bacteria</taxon>
        <taxon>Pseudomonadati</taxon>
        <taxon>Pseudomonadota</taxon>
        <taxon>Betaproteobacteria</taxon>
        <taxon>Burkholderiales</taxon>
        <taxon>Oxalobacteraceae</taxon>
        <taxon>Telluria group</taxon>
        <taxon>Duganella</taxon>
    </lineage>
</organism>
<dbReference type="SUPFAM" id="SSF81342">
    <property type="entry name" value="Transmembrane di-heme cytochromes"/>
    <property type="match status" value="1"/>
</dbReference>
<keyword evidence="11 13" id="KW-0472">Membrane</keyword>
<keyword evidence="4" id="KW-1003">Cell membrane</keyword>
<feature type="transmembrane region" description="Helical" evidence="13">
    <location>
        <begin position="21"/>
        <end position="41"/>
    </location>
</feature>
<evidence type="ECO:0000256" key="5">
    <source>
        <dbReference type="ARBA" id="ARBA00022617"/>
    </source>
</evidence>
<dbReference type="InterPro" id="IPR016174">
    <property type="entry name" value="Di-haem_cyt_TM"/>
</dbReference>
<evidence type="ECO:0000256" key="3">
    <source>
        <dbReference type="ARBA" id="ARBA00022448"/>
    </source>
</evidence>
<name>A0A7X4KGD5_9BURK</name>
<evidence type="ECO:0000256" key="11">
    <source>
        <dbReference type="ARBA" id="ARBA00023136"/>
    </source>
</evidence>
<feature type="transmembrane region" description="Helical" evidence="13">
    <location>
        <begin position="149"/>
        <end position="169"/>
    </location>
</feature>
<dbReference type="GO" id="GO:0046872">
    <property type="term" value="F:metal ion binding"/>
    <property type="evidence" value="ECO:0007669"/>
    <property type="project" value="UniProtKB-KW"/>
</dbReference>
<evidence type="ECO:0000256" key="7">
    <source>
        <dbReference type="ARBA" id="ARBA00022723"/>
    </source>
</evidence>
<dbReference type="Pfam" id="PF01292">
    <property type="entry name" value="Ni_hydr_CYTB"/>
    <property type="match status" value="1"/>
</dbReference>
<feature type="transmembrane region" description="Helical" evidence="13">
    <location>
        <begin position="61"/>
        <end position="78"/>
    </location>
</feature>
<evidence type="ECO:0000256" key="9">
    <source>
        <dbReference type="ARBA" id="ARBA00022989"/>
    </source>
</evidence>
<evidence type="ECO:0000256" key="1">
    <source>
        <dbReference type="ARBA" id="ARBA00001970"/>
    </source>
</evidence>
<evidence type="ECO:0000256" key="8">
    <source>
        <dbReference type="ARBA" id="ARBA00022982"/>
    </source>
</evidence>
<dbReference type="GO" id="GO:0005886">
    <property type="term" value="C:plasma membrane"/>
    <property type="evidence" value="ECO:0007669"/>
    <property type="project" value="UniProtKB-SubCell"/>
</dbReference>
<evidence type="ECO:0000256" key="4">
    <source>
        <dbReference type="ARBA" id="ARBA00022475"/>
    </source>
</evidence>
<dbReference type="AlphaFoldDB" id="A0A7X4KGD5"/>
<dbReference type="GO" id="GO:0020037">
    <property type="term" value="F:heme binding"/>
    <property type="evidence" value="ECO:0007669"/>
    <property type="project" value="TreeGrafter"/>
</dbReference>
<evidence type="ECO:0000256" key="13">
    <source>
        <dbReference type="SAM" id="Phobius"/>
    </source>
</evidence>
<dbReference type="Proteomes" id="UP000469734">
    <property type="component" value="Unassembled WGS sequence"/>
</dbReference>
<comment type="similarity">
    <text evidence="12">Belongs to the cytochrome b561 family.</text>
</comment>